<dbReference type="EMBL" id="DRQG01000029">
    <property type="protein sequence ID" value="HGY54715.1"/>
    <property type="molecule type" value="Genomic_DNA"/>
</dbReference>
<dbReference type="Gene3D" id="3.40.50.2000">
    <property type="entry name" value="Glycogen Phosphorylase B"/>
    <property type="match status" value="2"/>
</dbReference>
<accession>A0A7V4TYF7</accession>
<dbReference type="Pfam" id="PF04101">
    <property type="entry name" value="Glyco_tran_28_C"/>
    <property type="match status" value="1"/>
</dbReference>
<dbReference type="SUPFAM" id="SSF53756">
    <property type="entry name" value="UDP-Glycosyltransferase/glycogen phosphorylase"/>
    <property type="match status" value="1"/>
</dbReference>
<name>A0A7V4TYF7_CALAY</name>
<dbReference type="InterPro" id="IPR007235">
    <property type="entry name" value="Glyco_trans_28_C"/>
</dbReference>
<feature type="domain" description="Glycosyl transferase family 28 C-terminal" evidence="1">
    <location>
        <begin position="276"/>
        <end position="360"/>
    </location>
</feature>
<sequence length="436" mass="50284">MKKVLFLPSDHGGGRGHVTRSFYLADKLNQMGCQTAVVLDKHFNKEEDPPVPVVQFKLSWERVRKIGMTRPVRHAVRLKSKLTQPPVFHEFTNLSYQVPRDGYLNERIVKYRLKQLDRIIDRFKPDVLIGDTHFLTYLSGKRHSIPVVQITRLAGFPERPKLLWWMEKLPLMKEPEATHPFRKAAESAGLEEPKRAEDLLKGDRYLVPAIHKIEPIRRTSDSIHFVGPLNRIYYTPKRIAYFEEKNEYPKIYITIGGGAGRFREEQFFNTIIDIFNKSEYKVLVTTGGKLPAKQFNGRAANIYFVDWVDGVSAIHYSDLVIHHGGYSTMIETLLAGKPALVLPSHSEQEGNGRRLAKLEVGDILPIYDDPLTPVEFTWPYGTYTMNAAFHFQIDGELLKQKIHRLLYGGTYQRLKKISARLKQQQEETDLIQLISF</sequence>
<evidence type="ECO:0000259" key="1">
    <source>
        <dbReference type="Pfam" id="PF04101"/>
    </source>
</evidence>
<dbReference type="PANTHER" id="PTHR21015">
    <property type="entry name" value="UDP-N-ACETYLGLUCOSAMINE--N-ACETYLMURAMYL-(PENTAPEPTIDE) PYROPHOSPHORYL-UNDECAPRENOL N-ACETYLGLUCOSAMINE TRANSFERASE 1"/>
    <property type="match status" value="1"/>
</dbReference>
<comment type="caution">
    <text evidence="2">The sequence shown here is derived from an EMBL/GenBank/DDBJ whole genome shotgun (WGS) entry which is preliminary data.</text>
</comment>
<dbReference type="PANTHER" id="PTHR21015:SF22">
    <property type="entry name" value="GLYCOSYLTRANSFERASE"/>
    <property type="match status" value="1"/>
</dbReference>
<reference evidence="2" key="1">
    <citation type="journal article" date="2020" name="mSystems">
        <title>Genome- and Community-Level Interaction Insights into Carbon Utilization and Element Cycling Functions of Hydrothermarchaeota in Hydrothermal Sediment.</title>
        <authorList>
            <person name="Zhou Z."/>
            <person name="Liu Y."/>
            <person name="Xu W."/>
            <person name="Pan J."/>
            <person name="Luo Z.H."/>
            <person name="Li M."/>
        </authorList>
    </citation>
    <scope>NUCLEOTIDE SEQUENCE [LARGE SCALE GENOMIC DNA]</scope>
    <source>
        <strain evidence="2">HyVt-577</strain>
    </source>
</reference>
<protein>
    <recommendedName>
        <fullName evidence="1">Glycosyl transferase family 28 C-terminal domain-containing protein</fullName>
    </recommendedName>
</protein>
<dbReference type="Proteomes" id="UP000885779">
    <property type="component" value="Unassembled WGS sequence"/>
</dbReference>
<dbReference type="GO" id="GO:0016758">
    <property type="term" value="F:hexosyltransferase activity"/>
    <property type="evidence" value="ECO:0007669"/>
    <property type="project" value="InterPro"/>
</dbReference>
<evidence type="ECO:0000313" key="2">
    <source>
        <dbReference type="EMBL" id="HGY54715.1"/>
    </source>
</evidence>
<proteinExistence type="predicted"/>
<gene>
    <name evidence="2" type="ORF">ENK44_03345</name>
</gene>
<dbReference type="AlphaFoldDB" id="A0A7V4TYF7"/>
<organism evidence="2">
    <name type="scientific">Caldithrix abyssi</name>
    <dbReference type="NCBI Taxonomy" id="187145"/>
    <lineage>
        <taxon>Bacteria</taxon>
        <taxon>Pseudomonadati</taxon>
        <taxon>Calditrichota</taxon>
        <taxon>Calditrichia</taxon>
        <taxon>Calditrichales</taxon>
        <taxon>Calditrichaceae</taxon>
        <taxon>Caldithrix</taxon>
    </lineage>
</organism>